<keyword evidence="2" id="KW-1185">Reference proteome</keyword>
<name>A0A6A6V7F1_9PLEO</name>
<reference evidence="1" key="1">
    <citation type="journal article" date="2020" name="Stud. Mycol.">
        <title>101 Dothideomycetes genomes: a test case for predicting lifestyles and emergence of pathogens.</title>
        <authorList>
            <person name="Haridas S."/>
            <person name="Albert R."/>
            <person name="Binder M."/>
            <person name="Bloem J."/>
            <person name="Labutti K."/>
            <person name="Salamov A."/>
            <person name="Andreopoulos B."/>
            <person name="Baker S."/>
            <person name="Barry K."/>
            <person name="Bills G."/>
            <person name="Bluhm B."/>
            <person name="Cannon C."/>
            <person name="Castanera R."/>
            <person name="Culley D."/>
            <person name="Daum C."/>
            <person name="Ezra D."/>
            <person name="Gonzalez J."/>
            <person name="Henrissat B."/>
            <person name="Kuo A."/>
            <person name="Liang C."/>
            <person name="Lipzen A."/>
            <person name="Lutzoni F."/>
            <person name="Magnuson J."/>
            <person name="Mondo S."/>
            <person name="Nolan M."/>
            <person name="Ohm R."/>
            <person name="Pangilinan J."/>
            <person name="Park H.-J."/>
            <person name="Ramirez L."/>
            <person name="Alfaro M."/>
            <person name="Sun H."/>
            <person name="Tritt A."/>
            <person name="Yoshinaga Y."/>
            <person name="Zwiers L.-H."/>
            <person name="Turgeon B."/>
            <person name="Goodwin S."/>
            <person name="Spatafora J."/>
            <person name="Crous P."/>
            <person name="Grigoriev I."/>
        </authorList>
    </citation>
    <scope>NUCLEOTIDE SEQUENCE</scope>
    <source>
        <strain evidence="1">CBS 119925</strain>
    </source>
</reference>
<feature type="non-terminal residue" evidence="1">
    <location>
        <position position="387"/>
    </location>
</feature>
<dbReference type="AlphaFoldDB" id="A0A6A6V7F1"/>
<evidence type="ECO:0000313" key="1">
    <source>
        <dbReference type="EMBL" id="KAF2745993.1"/>
    </source>
</evidence>
<dbReference type="OrthoDB" id="5236983at2759"/>
<sequence>LRRIAVRASQLAREGLWKQVAYHAYQPLNNALFAGHLKDAVYLSFGRLGAEISGATFTHGGGPNRRVKRISIILNADVLHNNNGAFIVTALVHHMLHAYFLVACGPEKEKQAAYGRLDHGLPFSKVMNAIKVRAKTGGKNWLPGVELACRRAKLGAQSPYHWEAMAPSEEDWHSSRCPGKIELAADGDIEKWYNGVCEPLLEQPEPVRTGTVLTFKQNELKEVHRAETTPSADSVEFIFEDRGILVPSERLNPFLSIRKAFEDLGHRYMTVHEDVSKDALMALLELLHTGTYTPDLTPVISAGRSGPPIIRPTRASSPPYLARDISVFKLGVAMSFDDIIGLALSRLRSQLITHEDPITILEAIYNGGDPHPELRAWTRDFLCMSPG</sequence>
<accession>A0A6A6V7F1</accession>
<protein>
    <submittedName>
        <fullName evidence="1">Uncharacterized protein</fullName>
    </submittedName>
</protein>
<organism evidence="1 2">
    <name type="scientific">Sporormia fimetaria CBS 119925</name>
    <dbReference type="NCBI Taxonomy" id="1340428"/>
    <lineage>
        <taxon>Eukaryota</taxon>
        <taxon>Fungi</taxon>
        <taxon>Dikarya</taxon>
        <taxon>Ascomycota</taxon>
        <taxon>Pezizomycotina</taxon>
        <taxon>Dothideomycetes</taxon>
        <taxon>Pleosporomycetidae</taxon>
        <taxon>Pleosporales</taxon>
        <taxon>Sporormiaceae</taxon>
        <taxon>Sporormia</taxon>
    </lineage>
</organism>
<proteinExistence type="predicted"/>
<dbReference type="GO" id="GO:0006950">
    <property type="term" value="P:response to stress"/>
    <property type="evidence" value="ECO:0007669"/>
    <property type="project" value="UniProtKB-ARBA"/>
</dbReference>
<dbReference type="Proteomes" id="UP000799440">
    <property type="component" value="Unassembled WGS sequence"/>
</dbReference>
<gene>
    <name evidence="1" type="ORF">M011DRAFT_382768</name>
</gene>
<evidence type="ECO:0000313" key="2">
    <source>
        <dbReference type="Proteomes" id="UP000799440"/>
    </source>
</evidence>
<dbReference type="EMBL" id="MU006579">
    <property type="protein sequence ID" value="KAF2745993.1"/>
    <property type="molecule type" value="Genomic_DNA"/>
</dbReference>
<feature type="non-terminal residue" evidence="1">
    <location>
        <position position="1"/>
    </location>
</feature>